<keyword evidence="2" id="KW-0813">Transport</keyword>
<dbReference type="OrthoDB" id="6241708at2759"/>
<protein>
    <submittedName>
        <fullName evidence="12">Calcium activated potassium channel subunit</fullName>
    </submittedName>
</protein>
<evidence type="ECO:0000256" key="3">
    <source>
        <dbReference type="ARBA" id="ARBA00022692"/>
    </source>
</evidence>
<dbReference type="Pfam" id="PF03185">
    <property type="entry name" value="CaKB"/>
    <property type="match status" value="1"/>
</dbReference>
<comment type="subcellular location">
    <subcellularLocation>
        <location evidence="1">Membrane</location>
        <topology evidence="1">Multi-pass membrane protein</topology>
    </subcellularLocation>
</comment>
<dbReference type="GO" id="GO:0015269">
    <property type="term" value="F:calcium-activated potassium channel activity"/>
    <property type="evidence" value="ECO:0007669"/>
    <property type="project" value="InterPro"/>
</dbReference>
<evidence type="ECO:0000313" key="11">
    <source>
        <dbReference type="Proteomes" id="UP000274429"/>
    </source>
</evidence>
<dbReference type="GO" id="GO:0015459">
    <property type="term" value="F:potassium channel regulator activity"/>
    <property type="evidence" value="ECO:0007669"/>
    <property type="project" value="TreeGrafter"/>
</dbReference>
<proteinExistence type="predicted"/>
<feature type="transmembrane region" description="Helical" evidence="9">
    <location>
        <begin position="21"/>
        <end position="44"/>
    </location>
</feature>
<evidence type="ECO:0000313" key="12">
    <source>
        <dbReference type="WBParaSite" id="TTAC_0000774501-mRNA-1"/>
    </source>
</evidence>
<reference evidence="12" key="1">
    <citation type="submission" date="2017-02" db="UniProtKB">
        <authorList>
            <consortium name="WormBaseParasite"/>
        </authorList>
    </citation>
    <scope>IDENTIFICATION</scope>
</reference>
<dbReference type="InterPro" id="IPR003930">
    <property type="entry name" value="K_chnl_Ca-activ_BK_bsu"/>
</dbReference>
<dbReference type="EMBL" id="UYWX01020398">
    <property type="protein sequence ID" value="VDM32175.1"/>
    <property type="molecule type" value="Genomic_DNA"/>
</dbReference>
<accession>A0A0R3X345</accession>
<dbReference type="AlphaFoldDB" id="A0A0R3X345"/>
<evidence type="ECO:0000256" key="8">
    <source>
        <dbReference type="ARBA" id="ARBA00023303"/>
    </source>
</evidence>
<keyword evidence="4 9" id="KW-1133">Transmembrane helix</keyword>
<evidence type="ECO:0000256" key="9">
    <source>
        <dbReference type="SAM" id="Phobius"/>
    </source>
</evidence>
<keyword evidence="8" id="KW-0407">Ion channel</keyword>
<dbReference type="Proteomes" id="UP000274429">
    <property type="component" value="Unassembled WGS sequence"/>
</dbReference>
<name>A0A0R3X345_HYDTA</name>
<evidence type="ECO:0000313" key="10">
    <source>
        <dbReference type="EMBL" id="VDM32175.1"/>
    </source>
</evidence>
<gene>
    <name evidence="10" type="ORF">TTAC_LOCUS7730</name>
</gene>
<keyword evidence="3 9" id="KW-0812">Transmembrane</keyword>
<evidence type="ECO:0000256" key="6">
    <source>
        <dbReference type="ARBA" id="ARBA00023136"/>
    </source>
</evidence>
<evidence type="ECO:0000256" key="1">
    <source>
        <dbReference type="ARBA" id="ARBA00004141"/>
    </source>
</evidence>
<evidence type="ECO:0000256" key="5">
    <source>
        <dbReference type="ARBA" id="ARBA00023065"/>
    </source>
</evidence>
<reference evidence="10 11" key="2">
    <citation type="submission" date="2018-11" db="EMBL/GenBank/DDBJ databases">
        <authorList>
            <consortium name="Pathogen Informatics"/>
        </authorList>
    </citation>
    <scope>NUCLEOTIDE SEQUENCE [LARGE SCALE GENOMIC DNA]</scope>
</reference>
<keyword evidence="5" id="KW-0406">Ion transport</keyword>
<evidence type="ECO:0000256" key="7">
    <source>
        <dbReference type="ARBA" id="ARBA00023180"/>
    </source>
</evidence>
<sequence length="222" mass="25966">MSLPIRRLIQAHGNSTFRRAAYIFCTTLFTCSLLTGIIILYLVVIPYLHEHGFEESTCNIAKIESDMPILKCENRCSRERSFFPCLQVSVIFQRNNTNFSATLFDTIETHEHYRRYGCVTHFCNKRLEENTFAINVFRWRLTKQPVFRCFVAFAVHGNEALMHKYHRASSVTYGIFLPSLCCIVAILSLLVLWHFDRCRVWHLEDETAFSLVEPRTLNQESI</sequence>
<keyword evidence="7" id="KW-0325">Glycoprotein</keyword>
<feature type="transmembrane region" description="Helical" evidence="9">
    <location>
        <begin position="171"/>
        <end position="193"/>
    </location>
</feature>
<dbReference type="PANTHER" id="PTHR10258:SF8">
    <property type="entry name" value="CALCIUM-ACTIVATED POTASSIUM CHANNEL BK ALPHA SUBUNIT DOMAIN-CONTAINING PROTEIN"/>
    <property type="match status" value="1"/>
</dbReference>
<dbReference type="GO" id="GO:0005513">
    <property type="term" value="P:detection of calcium ion"/>
    <property type="evidence" value="ECO:0007669"/>
    <property type="project" value="TreeGrafter"/>
</dbReference>
<evidence type="ECO:0000256" key="4">
    <source>
        <dbReference type="ARBA" id="ARBA00022989"/>
    </source>
</evidence>
<keyword evidence="11" id="KW-1185">Reference proteome</keyword>
<dbReference type="GO" id="GO:0008076">
    <property type="term" value="C:voltage-gated potassium channel complex"/>
    <property type="evidence" value="ECO:0007669"/>
    <property type="project" value="TreeGrafter"/>
</dbReference>
<dbReference type="PANTHER" id="PTHR10258">
    <property type="entry name" value="CALCIUM-ACTIVATED POTASSIUM CHANNEL SUBUNIT BETA"/>
    <property type="match status" value="1"/>
</dbReference>
<dbReference type="WBParaSite" id="TTAC_0000774501-mRNA-1">
    <property type="protein sequence ID" value="TTAC_0000774501-mRNA-1"/>
    <property type="gene ID" value="TTAC_0000774501"/>
</dbReference>
<evidence type="ECO:0000256" key="2">
    <source>
        <dbReference type="ARBA" id="ARBA00022448"/>
    </source>
</evidence>
<organism evidence="12">
    <name type="scientific">Hydatigena taeniaeformis</name>
    <name type="common">Feline tapeworm</name>
    <name type="synonym">Taenia taeniaeformis</name>
    <dbReference type="NCBI Taxonomy" id="6205"/>
    <lineage>
        <taxon>Eukaryota</taxon>
        <taxon>Metazoa</taxon>
        <taxon>Spiralia</taxon>
        <taxon>Lophotrochozoa</taxon>
        <taxon>Platyhelminthes</taxon>
        <taxon>Cestoda</taxon>
        <taxon>Eucestoda</taxon>
        <taxon>Cyclophyllidea</taxon>
        <taxon>Taeniidae</taxon>
        <taxon>Hydatigera</taxon>
    </lineage>
</organism>
<keyword evidence="6 9" id="KW-0472">Membrane</keyword>